<dbReference type="OrthoDB" id="5332384at2759"/>
<organism evidence="2 3">
    <name type="scientific">Imshaugia aleurites</name>
    <dbReference type="NCBI Taxonomy" id="172621"/>
    <lineage>
        <taxon>Eukaryota</taxon>
        <taxon>Fungi</taxon>
        <taxon>Dikarya</taxon>
        <taxon>Ascomycota</taxon>
        <taxon>Pezizomycotina</taxon>
        <taxon>Lecanoromycetes</taxon>
        <taxon>OSLEUM clade</taxon>
        <taxon>Lecanoromycetidae</taxon>
        <taxon>Lecanorales</taxon>
        <taxon>Lecanorineae</taxon>
        <taxon>Parmeliaceae</taxon>
        <taxon>Imshaugia</taxon>
    </lineage>
</organism>
<evidence type="ECO:0000313" key="2">
    <source>
        <dbReference type="EMBL" id="CAF9942372.1"/>
    </source>
</evidence>
<dbReference type="EMBL" id="CAJPDT010000183">
    <property type="protein sequence ID" value="CAF9942372.1"/>
    <property type="molecule type" value="Genomic_DNA"/>
</dbReference>
<reference evidence="2" key="1">
    <citation type="submission" date="2021-03" db="EMBL/GenBank/DDBJ databases">
        <authorList>
            <person name="Tagirdzhanova G."/>
        </authorList>
    </citation>
    <scope>NUCLEOTIDE SEQUENCE</scope>
</reference>
<accession>A0A8H3J844</accession>
<feature type="compositionally biased region" description="Polar residues" evidence="1">
    <location>
        <begin position="99"/>
        <end position="122"/>
    </location>
</feature>
<dbReference type="Proteomes" id="UP000664534">
    <property type="component" value="Unassembled WGS sequence"/>
</dbReference>
<comment type="caution">
    <text evidence="2">The sequence shown here is derived from an EMBL/GenBank/DDBJ whole genome shotgun (WGS) entry which is preliminary data.</text>
</comment>
<keyword evidence="3" id="KW-1185">Reference proteome</keyword>
<proteinExistence type="predicted"/>
<protein>
    <submittedName>
        <fullName evidence="2">Uncharacterized protein</fullName>
    </submittedName>
</protein>
<sequence>MMILSPSRPPLTTKICHDAPSSTSLFLRKCFRNEDDCAECLTDWDPKGEYHIDLWTGSNIAGGGQDQINLEDSLPGGSQTIILDPPNSLPVDTTPLYDQPTNQSHETTYSIPDSSTLCASGS</sequence>
<name>A0A8H3J844_9LECA</name>
<evidence type="ECO:0000313" key="3">
    <source>
        <dbReference type="Proteomes" id="UP000664534"/>
    </source>
</evidence>
<feature type="region of interest" description="Disordered" evidence="1">
    <location>
        <begin position="74"/>
        <end position="122"/>
    </location>
</feature>
<dbReference type="AlphaFoldDB" id="A0A8H3J844"/>
<evidence type="ECO:0000256" key="1">
    <source>
        <dbReference type="SAM" id="MobiDB-lite"/>
    </source>
</evidence>
<gene>
    <name evidence="2" type="ORF">IMSHALPRED_003643</name>
</gene>